<dbReference type="GO" id="GO:0005524">
    <property type="term" value="F:ATP binding"/>
    <property type="evidence" value="ECO:0007669"/>
    <property type="project" value="UniProtKB-UniRule"/>
</dbReference>
<feature type="binding site" evidence="16">
    <location>
        <position position="273"/>
    </location>
    <ligand>
        <name>Mg(2+)</name>
        <dbReference type="ChEBI" id="CHEBI:18420"/>
        <label>1</label>
    </ligand>
</feature>
<keyword evidence="20" id="KW-1185">Reference proteome</keyword>
<feature type="active site" evidence="15">
    <location>
        <position position="284"/>
    </location>
</feature>
<dbReference type="InterPro" id="IPR011761">
    <property type="entry name" value="ATP-grasp"/>
</dbReference>
<evidence type="ECO:0000256" key="3">
    <source>
        <dbReference type="ARBA" id="ARBA00010871"/>
    </source>
</evidence>
<dbReference type="NCBIfam" id="NF002378">
    <property type="entry name" value="PRK01372.1"/>
    <property type="match status" value="1"/>
</dbReference>
<dbReference type="InterPro" id="IPR013815">
    <property type="entry name" value="ATP_grasp_subdomain_1"/>
</dbReference>
<dbReference type="PANTHER" id="PTHR23132">
    <property type="entry name" value="D-ALANINE--D-ALANINE LIGASE"/>
    <property type="match status" value="1"/>
</dbReference>
<evidence type="ECO:0000256" key="8">
    <source>
        <dbReference type="ARBA" id="ARBA00022840"/>
    </source>
</evidence>
<evidence type="ECO:0000256" key="17">
    <source>
        <dbReference type="PROSITE-ProRule" id="PRU00409"/>
    </source>
</evidence>
<dbReference type="SUPFAM" id="SSF52440">
    <property type="entry name" value="PreATP-grasp domain"/>
    <property type="match status" value="1"/>
</dbReference>
<evidence type="ECO:0000256" key="13">
    <source>
        <dbReference type="ARBA" id="ARBA00023316"/>
    </source>
</evidence>
<comment type="catalytic activity">
    <reaction evidence="14">
        <text>2 D-alanine + ATP = D-alanyl-D-alanine + ADP + phosphate + H(+)</text>
        <dbReference type="Rhea" id="RHEA:11224"/>
        <dbReference type="ChEBI" id="CHEBI:15378"/>
        <dbReference type="ChEBI" id="CHEBI:30616"/>
        <dbReference type="ChEBI" id="CHEBI:43474"/>
        <dbReference type="ChEBI" id="CHEBI:57416"/>
        <dbReference type="ChEBI" id="CHEBI:57822"/>
        <dbReference type="ChEBI" id="CHEBI:456216"/>
        <dbReference type="EC" id="6.3.2.4"/>
    </reaction>
</comment>
<dbReference type="Gene3D" id="3.30.1490.20">
    <property type="entry name" value="ATP-grasp fold, A domain"/>
    <property type="match status" value="1"/>
</dbReference>
<dbReference type="Gene3D" id="3.30.470.20">
    <property type="entry name" value="ATP-grasp fold, B domain"/>
    <property type="match status" value="1"/>
</dbReference>
<dbReference type="InterPro" id="IPR005905">
    <property type="entry name" value="D_ala_D_ala"/>
</dbReference>
<evidence type="ECO:0000256" key="1">
    <source>
        <dbReference type="ARBA" id="ARBA00001936"/>
    </source>
</evidence>
<keyword evidence="13 14" id="KW-0961">Cell wall biogenesis/degradation</keyword>
<keyword evidence="4 14" id="KW-0963">Cytoplasm</keyword>
<comment type="cofactor">
    <cofactor evidence="16">
        <name>Mg(2+)</name>
        <dbReference type="ChEBI" id="CHEBI:18420"/>
    </cofactor>
    <cofactor evidence="16">
        <name>Mn(2+)</name>
        <dbReference type="ChEBI" id="CHEBI:29035"/>
    </cofactor>
    <text evidence="16">Binds 2 magnesium or manganese ions per subunit.</text>
</comment>
<dbReference type="NCBIfam" id="NF002528">
    <property type="entry name" value="PRK01966.1-4"/>
    <property type="match status" value="1"/>
</dbReference>
<dbReference type="GO" id="GO:0046872">
    <property type="term" value="F:metal ion binding"/>
    <property type="evidence" value="ECO:0007669"/>
    <property type="project" value="UniProtKB-KW"/>
</dbReference>
<dbReference type="GO" id="GO:0009252">
    <property type="term" value="P:peptidoglycan biosynthetic process"/>
    <property type="evidence" value="ECO:0007669"/>
    <property type="project" value="UniProtKB-UniRule"/>
</dbReference>
<dbReference type="Gene3D" id="3.40.50.20">
    <property type="match status" value="1"/>
</dbReference>
<dbReference type="UniPathway" id="UPA00219"/>
<dbReference type="InterPro" id="IPR016185">
    <property type="entry name" value="PreATP-grasp_dom_sf"/>
</dbReference>
<evidence type="ECO:0000256" key="6">
    <source>
        <dbReference type="ARBA" id="ARBA00022723"/>
    </source>
</evidence>
<accession>A0A0U1KV47</accession>
<sequence>MKDKKIAVVMGGPSAEREVSLNTGRAILAALKEKGYHAVGIDLDPRKFVEQLEQEKIEVVFNAIHGLYGEDGLLQGTLEMLGIPYTGSGVLASAMTMDKTVSKRLFMSAGIPTPRSRLYSKQDVDLAVVTKEIQEVFGTPVVVKAAAQGSSIGVIIVEDAADIEGAVTEAFKYSGHIVVEEFIKGKELTVSILGSREPKALPIIEIVPQSGRYDYTSKYTKGATEYIVPARLEAKVAEHIQQIALDAYKLLGCRGIGRVDVMLSDDNQPYVLEINTIPGMTATSLVPKAAAAVGISFAELCEQILQMVTD</sequence>
<keyword evidence="9 16" id="KW-0460">Magnesium</keyword>
<dbReference type="SUPFAM" id="SSF56059">
    <property type="entry name" value="Glutathione synthetase ATP-binding domain-like"/>
    <property type="match status" value="1"/>
</dbReference>
<dbReference type="PROSITE" id="PS00844">
    <property type="entry name" value="DALA_DALA_LIGASE_2"/>
    <property type="match status" value="1"/>
</dbReference>
<comment type="function">
    <text evidence="14">Cell wall formation.</text>
</comment>
<dbReference type="InterPro" id="IPR011095">
    <property type="entry name" value="Dala_Dala_lig_C"/>
</dbReference>
<feature type="active site" evidence="15">
    <location>
        <position position="150"/>
    </location>
</feature>
<comment type="pathway">
    <text evidence="14">Cell wall biogenesis; peptidoglycan biosynthesis.</text>
</comment>
<evidence type="ECO:0000256" key="15">
    <source>
        <dbReference type="PIRSR" id="PIRSR039102-1"/>
    </source>
</evidence>
<evidence type="ECO:0000256" key="2">
    <source>
        <dbReference type="ARBA" id="ARBA00004496"/>
    </source>
</evidence>
<dbReference type="AlphaFoldDB" id="A0A0U1KV47"/>
<dbReference type="GO" id="GO:0071555">
    <property type="term" value="P:cell wall organization"/>
    <property type="evidence" value="ECO:0007669"/>
    <property type="project" value="UniProtKB-KW"/>
</dbReference>
<evidence type="ECO:0000256" key="14">
    <source>
        <dbReference type="HAMAP-Rule" id="MF_00047"/>
    </source>
</evidence>
<keyword evidence="12 16" id="KW-0464">Manganese</keyword>
<name>A0A0U1KV47_9FIRM</name>
<dbReference type="EC" id="6.3.2.4" evidence="14"/>
<feature type="binding site" evidence="16">
    <location>
        <position position="273"/>
    </location>
    <ligand>
        <name>Mg(2+)</name>
        <dbReference type="ChEBI" id="CHEBI:18420"/>
        <label>2</label>
    </ligand>
</feature>
<dbReference type="Pfam" id="PF07478">
    <property type="entry name" value="Dala_Dala_lig_C"/>
    <property type="match status" value="1"/>
</dbReference>
<feature type="domain" description="ATP-grasp" evidence="18">
    <location>
        <begin position="103"/>
        <end position="306"/>
    </location>
</feature>
<gene>
    <name evidence="14" type="primary">ddl</name>
    <name evidence="19" type="ORF">SpAn4DRAFT_3813</name>
</gene>
<dbReference type="RefSeq" id="WP_021167416.1">
    <property type="nucleotide sequence ID" value="NZ_CTRP01000004.1"/>
</dbReference>
<evidence type="ECO:0000256" key="12">
    <source>
        <dbReference type="ARBA" id="ARBA00023211"/>
    </source>
</evidence>
<keyword evidence="5 14" id="KW-0436">Ligase</keyword>
<evidence type="ECO:0000259" key="18">
    <source>
        <dbReference type="PROSITE" id="PS50975"/>
    </source>
</evidence>
<dbReference type="PROSITE" id="PS00843">
    <property type="entry name" value="DALA_DALA_LIGASE_1"/>
    <property type="match status" value="1"/>
</dbReference>
<feature type="binding site" evidence="16">
    <location>
        <position position="275"/>
    </location>
    <ligand>
        <name>Mg(2+)</name>
        <dbReference type="ChEBI" id="CHEBI:18420"/>
        <label>2</label>
    </ligand>
</feature>
<dbReference type="GO" id="GO:0008360">
    <property type="term" value="P:regulation of cell shape"/>
    <property type="evidence" value="ECO:0007669"/>
    <property type="project" value="UniProtKB-KW"/>
</dbReference>
<dbReference type="InterPro" id="IPR000291">
    <property type="entry name" value="D-Ala_lig_Van_CS"/>
</dbReference>
<dbReference type="SMART" id="SM01209">
    <property type="entry name" value="GARS_A"/>
    <property type="match status" value="1"/>
</dbReference>
<reference evidence="20" key="1">
    <citation type="submission" date="2015-03" db="EMBL/GenBank/DDBJ databases">
        <authorList>
            <person name="Nijsse Bart"/>
        </authorList>
    </citation>
    <scope>NUCLEOTIDE SEQUENCE [LARGE SCALE GENOMIC DNA]</scope>
</reference>
<comment type="similarity">
    <text evidence="3 14">Belongs to the D-alanine--D-alanine ligase family.</text>
</comment>
<dbReference type="PIRSF" id="PIRSF039102">
    <property type="entry name" value="Ddl/VanB"/>
    <property type="match status" value="1"/>
</dbReference>
<comment type="cofactor">
    <cofactor evidence="1">
        <name>Mn(2+)</name>
        <dbReference type="ChEBI" id="CHEBI:29035"/>
    </cofactor>
</comment>
<evidence type="ECO:0000256" key="11">
    <source>
        <dbReference type="ARBA" id="ARBA00022984"/>
    </source>
</evidence>
<feature type="binding site" evidence="16">
    <location>
        <position position="260"/>
    </location>
    <ligand>
        <name>Mg(2+)</name>
        <dbReference type="ChEBI" id="CHEBI:18420"/>
        <label>1</label>
    </ligand>
</feature>
<dbReference type="Proteomes" id="UP000049855">
    <property type="component" value="Unassembled WGS sequence"/>
</dbReference>
<keyword evidence="7 17" id="KW-0547">Nucleotide-binding</keyword>
<dbReference type="PANTHER" id="PTHR23132:SF23">
    <property type="entry name" value="D-ALANINE--D-ALANINE LIGASE B"/>
    <property type="match status" value="1"/>
</dbReference>
<keyword evidence="11 14" id="KW-0573">Peptidoglycan synthesis</keyword>
<comment type="subcellular location">
    <subcellularLocation>
        <location evidence="2 14">Cytoplasm</location>
    </subcellularLocation>
</comment>
<dbReference type="HAMAP" id="MF_00047">
    <property type="entry name" value="Dala_Dala_lig"/>
    <property type="match status" value="1"/>
</dbReference>
<dbReference type="NCBIfam" id="TIGR01205">
    <property type="entry name" value="D_ala_D_alaTIGR"/>
    <property type="match status" value="1"/>
</dbReference>
<proteinExistence type="inferred from homology"/>
<evidence type="ECO:0000256" key="5">
    <source>
        <dbReference type="ARBA" id="ARBA00022598"/>
    </source>
</evidence>
<dbReference type="Pfam" id="PF01820">
    <property type="entry name" value="Dala_Dala_lig_N"/>
    <property type="match status" value="1"/>
</dbReference>
<keyword evidence="10 14" id="KW-0133">Cell shape</keyword>
<dbReference type="GO" id="GO:0005737">
    <property type="term" value="C:cytoplasm"/>
    <property type="evidence" value="ECO:0007669"/>
    <property type="project" value="UniProtKB-SubCell"/>
</dbReference>
<protein>
    <recommendedName>
        <fullName evidence="14">D-alanine--D-alanine ligase</fullName>
        <ecNumber evidence="14">6.3.2.4</ecNumber>
    </recommendedName>
    <alternativeName>
        <fullName evidence="14">D-Ala-D-Ala ligase</fullName>
    </alternativeName>
    <alternativeName>
        <fullName evidence="14">D-alanylalanine synthetase</fullName>
    </alternativeName>
</protein>
<dbReference type="PROSITE" id="PS50975">
    <property type="entry name" value="ATP_GRASP"/>
    <property type="match status" value="1"/>
</dbReference>
<keyword evidence="6 16" id="KW-0479">Metal-binding</keyword>
<evidence type="ECO:0000313" key="20">
    <source>
        <dbReference type="Proteomes" id="UP000049855"/>
    </source>
</evidence>
<dbReference type="InterPro" id="IPR011127">
    <property type="entry name" value="Dala_Dala_lig_N"/>
</dbReference>
<dbReference type="GO" id="GO:0008716">
    <property type="term" value="F:D-alanine-D-alanine ligase activity"/>
    <property type="evidence" value="ECO:0007669"/>
    <property type="project" value="UniProtKB-UniRule"/>
</dbReference>
<evidence type="ECO:0000256" key="16">
    <source>
        <dbReference type="PIRSR" id="PIRSR039102-3"/>
    </source>
</evidence>
<evidence type="ECO:0000256" key="10">
    <source>
        <dbReference type="ARBA" id="ARBA00022960"/>
    </source>
</evidence>
<evidence type="ECO:0000256" key="7">
    <source>
        <dbReference type="ARBA" id="ARBA00022741"/>
    </source>
</evidence>
<keyword evidence="8 17" id="KW-0067">ATP-binding</keyword>
<feature type="active site" evidence="15">
    <location>
        <position position="16"/>
    </location>
</feature>
<dbReference type="EMBL" id="CTRP01000004">
    <property type="protein sequence ID" value="CQR71308.1"/>
    <property type="molecule type" value="Genomic_DNA"/>
</dbReference>
<organism evidence="19 20">
    <name type="scientific">Sporomusa ovata</name>
    <dbReference type="NCBI Taxonomy" id="2378"/>
    <lineage>
        <taxon>Bacteria</taxon>
        <taxon>Bacillati</taxon>
        <taxon>Bacillota</taxon>
        <taxon>Negativicutes</taxon>
        <taxon>Selenomonadales</taxon>
        <taxon>Sporomusaceae</taxon>
        <taxon>Sporomusa</taxon>
    </lineage>
</organism>
<evidence type="ECO:0000256" key="9">
    <source>
        <dbReference type="ARBA" id="ARBA00022842"/>
    </source>
</evidence>
<dbReference type="FunFam" id="3.30.470.20:FF:000008">
    <property type="entry name" value="D-alanine--D-alanine ligase"/>
    <property type="match status" value="1"/>
</dbReference>
<evidence type="ECO:0000313" key="19">
    <source>
        <dbReference type="EMBL" id="CQR71308.1"/>
    </source>
</evidence>
<evidence type="ECO:0000256" key="4">
    <source>
        <dbReference type="ARBA" id="ARBA00022490"/>
    </source>
</evidence>